<evidence type="ECO:0000256" key="1">
    <source>
        <dbReference type="SAM" id="MobiDB-lite"/>
    </source>
</evidence>
<dbReference type="InterPro" id="IPR012677">
    <property type="entry name" value="Nucleotide-bd_a/b_plait_sf"/>
</dbReference>
<dbReference type="Gene3D" id="3.30.70.330">
    <property type="match status" value="1"/>
</dbReference>
<dbReference type="CDD" id="cd08824">
    <property type="entry name" value="LOTUS"/>
    <property type="match status" value="1"/>
</dbReference>
<feature type="domain" description="HTH OST-type" evidence="2">
    <location>
        <begin position="702"/>
        <end position="777"/>
    </location>
</feature>
<feature type="compositionally biased region" description="Polar residues" evidence="1">
    <location>
        <begin position="22"/>
        <end position="31"/>
    </location>
</feature>
<accession>A0A034V1L2</accession>
<dbReference type="InterPro" id="IPR035979">
    <property type="entry name" value="RBD_domain_sf"/>
</dbReference>
<protein>
    <submittedName>
        <fullName evidence="3">Meiosis arrest female protein 1</fullName>
    </submittedName>
</protein>
<evidence type="ECO:0000259" key="2">
    <source>
        <dbReference type="PROSITE" id="PS51644"/>
    </source>
</evidence>
<dbReference type="SUPFAM" id="SSF54928">
    <property type="entry name" value="RNA-binding domain, RBD"/>
    <property type="match status" value="1"/>
</dbReference>
<dbReference type="Pfam" id="PF12872">
    <property type="entry name" value="OST-HTH"/>
    <property type="match status" value="3"/>
</dbReference>
<dbReference type="PROSITE" id="PS51644">
    <property type="entry name" value="HTH_OST"/>
    <property type="match status" value="3"/>
</dbReference>
<dbReference type="InterPro" id="IPR041966">
    <property type="entry name" value="LOTUS-like"/>
</dbReference>
<feature type="region of interest" description="Disordered" evidence="1">
    <location>
        <begin position="1435"/>
        <end position="1476"/>
    </location>
</feature>
<dbReference type="PANTHER" id="PTHR24330">
    <property type="entry name" value="HOMEOBOX PROTEIN BARH-LIKE"/>
    <property type="match status" value="1"/>
</dbReference>
<dbReference type="InterPro" id="IPR025605">
    <property type="entry name" value="OST-HTH/LOTUS_dom"/>
</dbReference>
<feature type="region of interest" description="Disordered" evidence="1">
    <location>
        <begin position="1535"/>
        <end position="1557"/>
    </location>
</feature>
<dbReference type="Pfam" id="PF19687">
    <property type="entry name" value="MARF1_LOTUS"/>
    <property type="match status" value="1"/>
</dbReference>
<dbReference type="Gene3D" id="3.30.420.610">
    <property type="entry name" value="LOTUS domain-like"/>
    <property type="match status" value="2"/>
</dbReference>
<feature type="compositionally biased region" description="Low complexity" evidence="1">
    <location>
        <begin position="1440"/>
        <end position="1450"/>
    </location>
</feature>
<feature type="compositionally biased region" description="Low complexity" evidence="1">
    <location>
        <begin position="1"/>
        <end position="13"/>
    </location>
</feature>
<dbReference type="GO" id="GO:0003676">
    <property type="term" value="F:nucleic acid binding"/>
    <property type="evidence" value="ECO:0007669"/>
    <property type="project" value="InterPro"/>
</dbReference>
<feature type="compositionally biased region" description="Low complexity" evidence="1">
    <location>
        <begin position="1273"/>
        <end position="1290"/>
    </location>
</feature>
<gene>
    <name evidence="3" type="primary">LKAP</name>
</gene>
<sequence>QQQQQQQNQMAPPAAQPLPQPSIVSTPTQSPLLGLTSMMNASMGGLQSSPVTSTATAAATMASPINSGAGVGVTAVSSLPGTPIKTLSNEQQQQQQQLNQLNQSLLQPGLNTKAAELTTYYGTTAPNTNSITAGSAVAVSNAFDTVNAQSRLIGPNLQYFGGPNNQTNQNQQQQQLLYNSSLMPQPNALTESGAYNIPSSALTLNGSIGVGPNYSCAAAGMSYSFNRNRYMPYSRTTNATGTTPYPPNSALTLPPHMPRPLSTLPLTTAINTVTQQMYASYQQLSNIYRSYSNLLGAPQLANTAVTSALSVGATTNGPKESVTDKNNNIITDNNRRAAVTLANGGASVTCNPVRRCVNAAVGGTTDGMVVASNEGSANVTAASRSFDVCYGSTSQSITLQITNLDYTMEEASLRNFLMGQLKPITPVLSLVFEGNSYAKVTVPDMFFAKQVVSNLHRKKIGHKRMLVSYTRDSSQTEINTLRCQVAGLLKDVPYYTLPMYKFRELFQARFKTSISVLDLYKMPDICTISVDNSEEKFISLQTSVINSLENSPLMEGLQHSVPYCTVHFKREQHKGWAEQDIEPLPNVWMTISEIQRIIYPLLKNHPGDIPVASLVHCITGQMNTDITPNDNGVNLEHLVCCVQGIQIQVNNFGIKILGWLEVDKESYSSYAAPLNASIGATSATSTMERSLYAKSACSASDPLYQISREVIELVKMSPKSTMKFNRFIPAYHNHFGKQCRVADYGYTKLIELFEALASVVQIIGDGENRQITLTHRTQLRRFTSDLLRILRAHGNKSVLLSQLPTIFAQTQNRSFDVTDYGVCDIRDILDGLANSNVVVMSRVQNCDDMLISMPKRKQTNAELEKTILFAGEMVELFRNAPQYTILFQKFVRSYHYHFAYQCRLSDYGFLKLADLMEAIQGVVEMEQTNDEDKKIYLTAKVARRVFAEQCEELVHNVTGNAQTCMKLEEMLQLHKKKYGYQIQPQTLGVSSISEGVELMPYIELIEKEKVLWITCHREDTAFRSQCYRACKLILVHESNLHASLNESSSSDTKENQCKNMSLSTLIEEFNKKYEEKLNESTVRAMKHLIEIFKEEDVDYVRSTSFLKFLLSIIRVVEKRTTVLLIEIKSSLHCNITTTFEFGFPNLFSIISAFNDIFAINMGLTQERSEISLQPNCELNLSSSLNRSGLFGSGKSQASKQKAPRSSRLPLSENNNSRSYSLQGPPTKTRALSNANENSNYQTAPNYKGKVPSSAIFQPAAKTQRSTAAKPKSQPLQQHTQSQQQQQQVLQAQQQMQNIGYESKNLSAVGTHMSYNGNASIYSVASHNSSLNTSGSISAHSNDNLSFGALNSALNSSNLSLSDLNVSQTQLPMQAATTTSSQTQMSGTTKLWDRRHAAAIASAAAASMSYQQQAMMSENVSGLPSLIMSTAESGAMNGNRQHQQQLQQQQHQQHHKHHKLQPAADLSRTSATPMTSVPHIIPAPAAAAPAVDLPVQTHINKLVHASSQINVDTDSNTTSAAHSTVGGLKERIAIAETHGAGLTTENTSNDKDKTRDYEDDDLEYYDYNADDDEANESNAEQQPLAVPDIGYGYGYDSGIDGGIEDVEWRPAHVTSDYLRTAHHQQLRHNQEQWQAQMQLQRRQHWYRQEQQPQQQQQH</sequence>
<dbReference type="OrthoDB" id="6370328at2759"/>
<dbReference type="PANTHER" id="PTHR24330:SF19">
    <property type="entry name" value="MEDIATOR OF RNA POLYMERASE II TRANSCRIPTION SUBUNIT 29"/>
    <property type="match status" value="1"/>
</dbReference>
<feature type="domain" description="HTH OST-type" evidence="2">
    <location>
        <begin position="865"/>
        <end position="941"/>
    </location>
</feature>
<feature type="non-terminal residue" evidence="3">
    <location>
        <position position="1657"/>
    </location>
</feature>
<proteinExistence type="predicted"/>
<feature type="region of interest" description="Disordered" evidence="1">
    <location>
        <begin position="1190"/>
        <end position="1290"/>
    </location>
</feature>
<dbReference type="EMBL" id="GAKP01022553">
    <property type="protein sequence ID" value="JAC36399.1"/>
    <property type="molecule type" value="Transcribed_RNA"/>
</dbReference>
<evidence type="ECO:0000313" key="3">
    <source>
        <dbReference type="EMBL" id="JAC36399.1"/>
    </source>
</evidence>
<feature type="compositionally biased region" description="Polar residues" evidence="1">
    <location>
        <begin position="1211"/>
        <end position="1244"/>
    </location>
</feature>
<feature type="non-terminal residue" evidence="3">
    <location>
        <position position="1"/>
    </location>
</feature>
<name>A0A034V1L2_BACDO</name>
<dbReference type="InterPro" id="IPR045602">
    <property type="entry name" value="MARF1_LOTUS"/>
</dbReference>
<feature type="domain" description="HTH OST-type" evidence="2">
    <location>
        <begin position="778"/>
        <end position="855"/>
    </location>
</feature>
<reference evidence="3" key="1">
    <citation type="journal article" date="2014" name="BMC Genomics">
        <title>Characterizing the developmental transcriptome of the oriental fruit fly, Bactrocera dorsalis (Diptera: Tephritidae) through comparative genomic analysis with Drosophila melanogaster utilizing modENCODE datasets.</title>
        <authorList>
            <person name="Geib S.M."/>
            <person name="Calla B."/>
            <person name="Hall B."/>
            <person name="Hou S."/>
            <person name="Manoukis N.C."/>
        </authorList>
    </citation>
    <scope>NUCLEOTIDE SEQUENCE</scope>
    <source>
        <strain evidence="3">Punador</strain>
    </source>
</reference>
<feature type="region of interest" description="Disordered" evidence="1">
    <location>
        <begin position="1"/>
        <end position="35"/>
    </location>
</feature>
<dbReference type="InterPro" id="IPR052145">
    <property type="entry name" value="Mediator/Homeobox_domain"/>
</dbReference>
<organism evidence="3">
    <name type="scientific">Bactrocera dorsalis</name>
    <name type="common">Oriental fruit fly</name>
    <name type="synonym">Dacus dorsalis</name>
    <dbReference type="NCBI Taxonomy" id="27457"/>
    <lineage>
        <taxon>Eukaryota</taxon>
        <taxon>Metazoa</taxon>
        <taxon>Ecdysozoa</taxon>
        <taxon>Arthropoda</taxon>
        <taxon>Hexapoda</taxon>
        <taxon>Insecta</taxon>
        <taxon>Pterygota</taxon>
        <taxon>Neoptera</taxon>
        <taxon>Endopterygota</taxon>
        <taxon>Diptera</taxon>
        <taxon>Brachycera</taxon>
        <taxon>Muscomorpha</taxon>
        <taxon>Tephritoidea</taxon>
        <taxon>Tephritidae</taxon>
        <taxon>Bactrocera</taxon>
        <taxon>Bactrocera</taxon>
    </lineage>
</organism>